<dbReference type="AlphaFoldDB" id="A0A381UWK2"/>
<dbReference type="GO" id="GO:0006826">
    <property type="term" value="P:iron ion transport"/>
    <property type="evidence" value="ECO:0007669"/>
    <property type="project" value="UniProtKB-KW"/>
</dbReference>
<dbReference type="InterPro" id="IPR036942">
    <property type="entry name" value="Beta-barrel_TonB_sf"/>
</dbReference>
<keyword evidence="8" id="KW-0472">Membrane</keyword>
<evidence type="ECO:0000256" key="3">
    <source>
        <dbReference type="ARBA" id="ARBA00022496"/>
    </source>
</evidence>
<dbReference type="Pfam" id="PF00593">
    <property type="entry name" value="TonB_dep_Rec_b-barrel"/>
    <property type="match status" value="1"/>
</dbReference>
<dbReference type="InterPro" id="IPR000531">
    <property type="entry name" value="Beta-barrel_TonB"/>
</dbReference>
<dbReference type="InterPro" id="IPR012910">
    <property type="entry name" value="Plug_dom"/>
</dbReference>
<dbReference type="Pfam" id="PF07715">
    <property type="entry name" value="Plug"/>
    <property type="match status" value="1"/>
</dbReference>
<organism evidence="12">
    <name type="scientific">marine metagenome</name>
    <dbReference type="NCBI Taxonomy" id="408172"/>
    <lineage>
        <taxon>unclassified sequences</taxon>
        <taxon>metagenomes</taxon>
        <taxon>ecological metagenomes</taxon>
    </lineage>
</organism>
<name>A0A381UWK2_9ZZZZ</name>
<dbReference type="GO" id="GO:0009279">
    <property type="term" value="C:cell outer membrane"/>
    <property type="evidence" value="ECO:0007669"/>
    <property type="project" value="UniProtKB-SubCell"/>
</dbReference>
<evidence type="ECO:0008006" key="13">
    <source>
        <dbReference type="Google" id="ProtNLM"/>
    </source>
</evidence>
<evidence type="ECO:0000256" key="4">
    <source>
        <dbReference type="ARBA" id="ARBA00022692"/>
    </source>
</evidence>
<evidence type="ECO:0000256" key="6">
    <source>
        <dbReference type="ARBA" id="ARBA00023065"/>
    </source>
</evidence>
<accession>A0A381UWK2</accession>
<keyword evidence="3" id="KW-0410">Iron transport</keyword>
<evidence type="ECO:0000256" key="5">
    <source>
        <dbReference type="ARBA" id="ARBA00023004"/>
    </source>
</evidence>
<proteinExistence type="predicted"/>
<reference evidence="12" key="1">
    <citation type="submission" date="2018-05" db="EMBL/GenBank/DDBJ databases">
        <authorList>
            <person name="Lanie J.A."/>
            <person name="Ng W.-L."/>
            <person name="Kazmierczak K.M."/>
            <person name="Andrzejewski T.M."/>
            <person name="Davidsen T.M."/>
            <person name="Wayne K.J."/>
            <person name="Tettelin H."/>
            <person name="Glass J.I."/>
            <person name="Rusch D."/>
            <person name="Podicherti R."/>
            <person name="Tsui H.-C.T."/>
            <person name="Winkler M.E."/>
        </authorList>
    </citation>
    <scope>NUCLEOTIDE SEQUENCE</scope>
</reference>
<evidence type="ECO:0000259" key="11">
    <source>
        <dbReference type="Pfam" id="PF07715"/>
    </source>
</evidence>
<evidence type="ECO:0000256" key="2">
    <source>
        <dbReference type="ARBA" id="ARBA00022448"/>
    </source>
</evidence>
<keyword evidence="6" id="KW-0406">Ion transport</keyword>
<feature type="domain" description="TonB-dependent receptor plug" evidence="11">
    <location>
        <begin position="44"/>
        <end position="150"/>
    </location>
</feature>
<dbReference type="SUPFAM" id="SSF56935">
    <property type="entry name" value="Porins"/>
    <property type="match status" value="1"/>
</dbReference>
<keyword evidence="7" id="KW-0798">TonB box</keyword>
<evidence type="ECO:0000259" key="10">
    <source>
        <dbReference type="Pfam" id="PF00593"/>
    </source>
</evidence>
<keyword evidence="9" id="KW-0998">Cell outer membrane</keyword>
<evidence type="ECO:0000256" key="9">
    <source>
        <dbReference type="ARBA" id="ARBA00023237"/>
    </source>
</evidence>
<dbReference type="PANTHER" id="PTHR32552">
    <property type="entry name" value="FERRICHROME IRON RECEPTOR-RELATED"/>
    <property type="match status" value="1"/>
</dbReference>
<evidence type="ECO:0000256" key="1">
    <source>
        <dbReference type="ARBA" id="ARBA00004571"/>
    </source>
</evidence>
<keyword evidence="4" id="KW-0812">Transmembrane</keyword>
<dbReference type="Gene3D" id="2.40.170.20">
    <property type="entry name" value="TonB-dependent receptor, beta-barrel domain"/>
    <property type="match status" value="2"/>
</dbReference>
<dbReference type="PANTHER" id="PTHR32552:SF81">
    <property type="entry name" value="TONB-DEPENDENT OUTER MEMBRANE RECEPTOR"/>
    <property type="match status" value="1"/>
</dbReference>
<keyword evidence="2" id="KW-0813">Transport</keyword>
<protein>
    <recommendedName>
        <fullName evidence="13">TonB-dependent receptor plug domain-containing protein</fullName>
    </recommendedName>
</protein>
<comment type="subcellular location">
    <subcellularLocation>
        <location evidence="1">Cell outer membrane</location>
        <topology evidence="1">Multi-pass membrane protein</topology>
    </subcellularLocation>
</comment>
<evidence type="ECO:0000256" key="8">
    <source>
        <dbReference type="ARBA" id="ARBA00023136"/>
    </source>
</evidence>
<dbReference type="InterPro" id="IPR039426">
    <property type="entry name" value="TonB-dep_rcpt-like"/>
</dbReference>
<evidence type="ECO:0000313" key="12">
    <source>
        <dbReference type="EMBL" id="SVA32111.1"/>
    </source>
</evidence>
<evidence type="ECO:0000256" key="7">
    <source>
        <dbReference type="ARBA" id="ARBA00023077"/>
    </source>
</evidence>
<dbReference type="EMBL" id="UINC01007221">
    <property type="protein sequence ID" value="SVA32111.1"/>
    <property type="molecule type" value="Genomic_DNA"/>
</dbReference>
<feature type="domain" description="TonB-dependent receptor-like beta-barrel" evidence="10">
    <location>
        <begin position="295"/>
        <end position="782"/>
    </location>
</feature>
<keyword evidence="5" id="KW-0408">Iron</keyword>
<sequence>MRFFYTFVISSLALPFFFSAPAMAQQGAILEEIVVTARKREENLQEIPVSISVLGAGLIQEAGIIEPRDFFELTPGLDFDTNGDRNNATPAVRGIQSKATATTRQKVMSFIDGMPLVGAQGTMKFSDIQRVEVFRGPQSAAFGRSTFAGAINYVTRDPGAEFEGSLNIGSSSLARDNITLGLGGPINDTFGYTLDVSLDSYQGDDSWVTTEGFRVGGTDTQYVSGKLTFAPNDRVNGEVRLSTLRTDDDMTLRYYIGEAALTSCANFQSPNKATTKYVKGTWDCDPRAPAGGIPTNTDTAAPFKGTADEALAASYGIQAPQVTNERDRLQGELNFSFDNGDLQFLSFYSEEMYIRWADGDKSDTPLSIAMGMVMGMSVNHMADPTDITEAMLEVRWVSPEDAPLRWTAGASVYDYEFLTLVWSQYAGILAGQQAALAIQPNVIISEESQNQAVFANLTYDLSDRTTFSLEGRYQSEDMTNVNQITNEAFTNTTKSFVPRIALNHSLDNGATLYAQWAKGINPAGVIPAARSPRVMAAHKQVYDLGLVEWKLDDVLFYAEEEITNIELGIKAGLADNRVQLSGAIYAMDWAHYNQAYTLAFNVDTLAREKGVTSPGMTTSNGAPLNPGDYRLRAQLDLGSANVHGVEGEISWLIDDNWDFRGTITWQQTEYETFCDPDGVQTIGLTPTNLVTDGSGVLFNCVSAIGNEFSRQPDLAYSLAATYRAPLGGSTGWDLVARLDYRYVGEQWLDNVNYAAMPVSETLNASINFRKDNWDIRLFGRNLADNDTPRIITNGTDYNLSAPRRNFNILPRDPREIGVGITYSFE</sequence>
<dbReference type="PROSITE" id="PS52016">
    <property type="entry name" value="TONB_DEPENDENT_REC_3"/>
    <property type="match status" value="1"/>
</dbReference>
<gene>
    <name evidence="12" type="ORF">METZ01_LOCUS84965</name>
</gene>